<keyword evidence="4" id="KW-0408">Iron</keyword>
<dbReference type="EMBL" id="CP139558">
    <property type="protein sequence ID" value="WPU91549.1"/>
    <property type="molecule type" value="Genomic_DNA"/>
</dbReference>
<dbReference type="PANTHER" id="PTHR11228">
    <property type="entry name" value="RADICAL SAM DOMAIN PROTEIN"/>
    <property type="match status" value="1"/>
</dbReference>
<dbReference type="InterPro" id="IPR013785">
    <property type="entry name" value="Aldolase_TIM"/>
</dbReference>
<sequence length="351" mass="39992">MAFKSNRIQVDRSLYESFEEFVLNRTPFFPKFLEIFLTDTCNHNCPFCISADYRENKRNLPLTLVKKIADDMSGYPQSSIRLCGGGEPLLHPQIEEVLQYFFYKNCSTSIVTNGHLLVGNINNIIGEICREVRISVDAGNAQIYAVAHGVKERVFEKLLNNIRQLVANKGIHKYPVIELSFVVNAYNLASLPDFIELAVELKVDRINITMNTNDAFSDQRMLLKRCEELLPISPIGLEISIHDSPADFFQPDCTLLCPAVILNGLIDSRGYYFPSCHHVRDEHFVWGKLNDCLGLKALVSSEAFIDAQYSYIFKRCLKLKKLAFRPDNLLLVNHLIQSAVLKERASRLLLD</sequence>
<dbReference type="InterPro" id="IPR058240">
    <property type="entry name" value="rSAM_sf"/>
</dbReference>
<dbReference type="SUPFAM" id="SSF102114">
    <property type="entry name" value="Radical SAM enzymes"/>
    <property type="match status" value="1"/>
</dbReference>
<protein>
    <submittedName>
        <fullName evidence="7">Radical SAM protein</fullName>
    </submittedName>
</protein>
<dbReference type="InterPro" id="IPR050377">
    <property type="entry name" value="Radical_SAM_PqqE_MftC-like"/>
</dbReference>
<name>A0ABZ0TIK4_9SPHI</name>
<evidence type="ECO:0000313" key="7">
    <source>
        <dbReference type="EMBL" id="WPU91549.1"/>
    </source>
</evidence>
<keyword evidence="5" id="KW-0411">Iron-sulfur</keyword>
<dbReference type="InterPro" id="IPR007197">
    <property type="entry name" value="rSAM"/>
</dbReference>
<dbReference type="Pfam" id="PF04055">
    <property type="entry name" value="Radical_SAM"/>
    <property type="match status" value="1"/>
</dbReference>
<evidence type="ECO:0000256" key="4">
    <source>
        <dbReference type="ARBA" id="ARBA00023004"/>
    </source>
</evidence>
<organism evidence="7 8">
    <name type="scientific">Mucilaginibacter sabulilitoris</name>
    <dbReference type="NCBI Taxonomy" id="1173583"/>
    <lineage>
        <taxon>Bacteria</taxon>
        <taxon>Pseudomonadati</taxon>
        <taxon>Bacteroidota</taxon>
        <taxon>Sphingobacteriia</taxon>
        <taxon>Sphingobacteriales</taxon>
        <taxon>Sphingobacteriaceae</taxon>
        <taxon>Mucilaginibacter</taxon>
    </lineage>
</organism>
<gene>
    <name evidence="7" type="ORF">SNE25_19715</name>
</gene>
<keyword evidence="8" id="KW-1185">Reference proteome</keyword>
<accession>A0ABZ0TIK4</accession>
<dbReference type="PROSITE" id="PS51918">
    <property type="entry name" value="RADICAL_SAM"/>
    <property type="match status" value="1"/>
</dbReference>
<dbReference type="SFLD" id="SFLDS00029">
    <property type="entry name" value="Radical_SAM"/>
    <property type="match status" value="1"/>
</dbReference>
<evidence type="ECO:0000313" key="8">
    <source>
        <dbReference type="Proteomes" id="UP001324380"/>
    </source>
</evidence>
<proteinExistence type="predicted"/>
<keyword evidence="2" id="KW-0949">S-adenosyl-L-methionine</keyword>
<dbReference type="SFLD" id="SFLDG01067">
    <property type="entry name" value="SPASM/twitch_domain_containing"/>
    <property type="match status" value="1"/>
</dbReference>
<dbReference type="RefSeq" id="WP_321560715.1">
    <property type="nucleotide sequence ID" value="NZ_CP139558.1"/>
</dbReference>
<evidence type="ECO:0000256" key="5">
    <source>
        <dbReference type="ARBA" id="ARBA00023014"/>
    </source>
</evidence>
<dbReference type="Proteomes" id="UP001324380">
    <property type="component" value="Chromosome"/>
</dbReference>
<evidence type="ECO:0000256" key="2">
    <source>
        <dbReference type="ARBA" id="ARBA00022691"/>
    </source>
</evidence>
<dbReference type="CDD" id="cd01335">
    <property type="entry name" value="Radical_SAM"/>
    <property type="match status" value="1"/>
</dbReference>
<evidence type="ECO:0000256" key="3">
    <source>
        <dbReference type="ARBA" id="ARBA00022723"/>
    </source>
</evidence>
<reference evidence="7 8" key="1">
    <citation type="submission" date="2023-11" db="EMBL/GenBank/DDBJ databases">
        <title>Analysis of the Genomes of Mucilaginibacter gossypii cycad 4 and M. sabulilitoris SNA2: microbes with the potential for plant growth promotion.</title>
        <authorList>
            <person name="Hirsch A.M."/>
            <person name="Humm E."/>
            <person name="Rubbi M."/>
            <person name="Del Vecchio G."/>
            <person name="Ha S.M."/>
            <person name="Pellegrini M."/>
            <person name="Gunsalus R.P."/>
        </authorList>
    </citation>
    <scope>NUCLEOTIDE SEQUENCE [LARGE SCALE GENOMIC DNA]</scope>
    <source>
        <strain evidence="7 8">SNA2</strain>
    </source>
</reference>
<evidence type="ECO:0000259" key="6">
    <source>
        <dbReference type="PROSITE" id="PS51918"/>
    </source>
</evidence>
<keyword evidence="3" id="KW-0479">Metal-binding</keyword>
<dbReference type="PANTHER" id="PTHR11228:SF7">
    <property type="entry name" value="PQQA PEPTIDE CYCLASE"/>
    <property type="match status" value="1"/>
</dbReference>
<dbReference type="Gene3D" id="3.20.20.70">
    <property type="entry name" value="Aldolase class I"/>
    <property type="match status" value="1"/>
</dbReference>
<feature type="domain" description="Radical SAM core" evidence="6">
    <location>
        <begin position="25"/>
        <end position="252"/>
    </location>
</feature>
<evidence type="ECO:0000256" key="1">
    <source>
        <dbReference type="ARBA" id="ARBA00001966"/>
    </source>
</evidence>
<comment type="cofactor">
    <cofactor evidence="1">
        <name>[4Fe-4S] cluster</name>
        <dbReference type="ChEBI" id="CHEBI:49883"/>
    </cofactor>
</comment>